<proteinExistence type="predicted"/>
<dbReference type="OrthoDB" id="5196541at2"/>
<feature type="domain" description="Glutamine amidotransferase" evidence="1">
    <location>
        <begin position="45"/>
        <end position="193"/>
    </location>
</feature>
<keyword evidence="3" id="KW-1185">Reference proteome</keyword>
<dbReference type="InterPro" id="IPR017926">
    <property type="entry name" value="GATASE"/>
</dbReference>
<reference evidence="2 3" key="1">
    <citation type="submission" date="2014-08" db="EMBL/GenBank/DDBJ databases">
        <title>Complete genome sequence of Corynebacterium sphenisci CECT 5990(T) (=DSM 44792(T)), isolated from healthy wild penguins.</title>
        <authorList>
            <person name="Ruckert C."/>
            <person name="Albersmeier A."/>
            <person name="Winkler A."/>
            <person name="Kalinowski J."/>
        </authorList>
    </citation>
    <scope>NUCLEOTIDE SEQUENCE [LARGE SCALE GENOMIC DNA]</scope>
    <source>
        <strain evidence="2 3">DSM 44792</strain>
    </source>
</reference>
<dbReference type="Pfam" id="PF00117">
    <property type="entry name" value="GATase"/>
    <property type="match status" value="1"/>
</dbReference>
<dbReference type="EMBL" id="CP009248">
    <property type="protein sequence ID" value="APT90754.1"/>
    <property type="molecule type" value="Genomic_DNA"/>
</dbReference>
<dbReference type="PANTHER" id="PTHR42695:SF5">
    <property type="entry name" value="GLUTAMINE AMIDOTRANSFERASE YLR126C-RELATED"/>
    <property type="match status" value="1"/>
</dbReference>
<gene>
    <name evidence="2" type="ORF">CSPHI_06505</name>
</gene>
<dbReference type="PANTHER" id="PTHR42695">
    <property type="entry name" value="GLUTAMINE AMIDOTRANSFERASE YLR126C-RELATED"/>
    <property type="match status" value="1"/>
</dbReference>
<dbReference type="STRING" id="1437874.CSPHI_06505"/>
<dbReference type="GO" id="GO:0005829">
    <property type="term" value="C:cytosol"/>
    <property type="evidence" value="ECO:0007669"/>
    <property type="project" value="TreeGrafter"/>
</dbReference>
<dbReference type="KEGG" id="csph:CSPHI_06505"/>
<dbReference type="PROSITE" id="PS51273">
    <property type="entry name" value="GATASE_TYPE_1"/>
    <property type="match status" value="1"/>
</dbReference>
<organism evidence="2 3">
    <name type="scientific">Corynebacterium sphenisci DSM 44792</name>
    <dbReference type="NCBI Taxonomy" id="1437874"/>
    <lineage>
        <taxon>Bacteria</taxon>
        <taxon>Bacillati</taxon>
        <taxon>Actinomycetota</taxon>
        <taxon>Actinomycetes</taxon>
        <taxon>Mycobacteriales</taxon>
        <taxon>Corynebacteriaceae</taxon>
        <taxon>Corynebacterium</taxon>
    </lineage>
</organism>
<dbReference type="RefSeq" id="WP_075691993.1">
    <property type="nucleotide sequence ID" value="NZ_CP009248.1"/>
</dbReference>
<dbReference type="Gene3D" id="3.40.50.880">
    <property type="match status" value="1"/>
</dbReference>
<accession>A0A1L7CY44</accession>
<protein>
    <recommendedName>
        <fullName evidence="1">Glutamine amidotransferase domain-containing protein</fullName>
    </recommendedName>
</protein>
<evidence type="ECO:0000313" key="3">
    <source>
        <dbReference type="Proteomes" id="UP000185469"/>
    </source>
</evidence>
<dbReference type="Proteomes" id="UP000185469">
    <property type="component" value="Chromosome"/>
</dbReference>
<name>A0A1L7CY44_9CORY</name>
<sequence length="249" mass="26199">MSEADFRGRFLQVALRDGDEVADAEYDDFLRATGLAPGDLVHHPITAPADGLPDLGDYAGVFVGGSPFNITDLEHPPLQRHVHALLRRIAAHPTPALMLCYGSSWAAFAAGGRVDCAHGEPAGVTEVRPTAAAAADPVFGGLPESFTGLTGHKEGVAELPPSATLLATGPRCAVQAYRANATTWVTQFHPELDAEGILRRMAFYEDAGYFAPEEVAEIAARVRAADLGPSGRIVPAFVAHCLRRAGGPA</sequence>
<dbReference type="InterPro" id="IPR029062">
    <property type="entry name" value="Class_I_gatase-like"/>
</dbReference>
<evidence type="ECO:0000313" key="2">
    <source>
        <dbReference type="EMBL" id="APT90754.1"/>
    </source>
</evidence>
<dbReference type="InterPro" id="IPR044992">
    <property type="entry name" value="ChyE-like"/>
</dbReference>
<dbReference type="SUPFAM" id="SSF52317">
    <property type="entry name" value="Class I glutamine amidotransferase-like"/>
    <property type="match status" value="1"/>
</dbReference>
<dbReference type="CDD" id="cd01741">
    <property type="entry name" value="GATase1_1"/>
    <property type="match status" value="1"/>
</dbReference>
<evidence type="ECO:0000259" key="1">
    <source>
        <dbReference type="Pfam" id="PF00117"/>
    </source>
</evidence>
<dbReference type="AlphaFoldDB" id="A0A1L7CY44"/>